<organism evidence="1 2">
    <name type="scientific">Candidatus Nomurabacteria bacterium GW2011_GWA2_41_25</name>
    <dbReference type="NCBI Taxonomy" id="1618736"/>
    <lineage>
        <taxon>Bacteria</taxon>
        <taxon>Candidatus Nomuraibacteriota</taxon>
    </lineage>
</organism>
<reference evidence="1 2" key="1">
    <citation type="journal article" date="2015" name="Nature">
        <title>rRNA introns, odd ribosomes, and small enigmatic genomes across a large radiation of phyla.</title>
        <authorList>
            <person name="Brown C.T."/>
            <person name="Hug L.A."/>
            <person name="Thomas B.C."/>
            <person name="Sharon I."/>
            <person name="Castelle C.J."/>
            <person name="Singh A."/>
            <person name="Wilkins M.J."/>
            <person name="Williams K.H."/>
            <person name="Banfield J.F."/>
        </authorList>
    </citation>
    <scope>NUCLEOTIDE SEQUENCE [LARGE SCALE GENOMIC DNA]</scope>
</reference>
<proteinExistence type="predicted"/>
<name>A0A0G0VVG9_9BACT</name>
<evidence type="ECO:0000313" key="2">
    <source>
        <dbReference type="Proteomes" id="UP000034236"/>
    </source>
</evidence>
<evidence type="ECO:0000313" key="1">
    <source>
        <dbReference type="EMBL" id="KKS04844.1"/>
    </source>
</evidence>
<dbReference type="Gene3D" id="3.40.50.450">
    <property type="match status" value="1"/>
</dbReference>
<protein>
    <recommendedName>
        <fullName evidence="3">2'-deoxynucleoside 5'-phosphate N-hydrolase 1</fullName>
    </recommendedName>
</protein>
<evidence type="ECO:0008006" key="3">
    <source>
        <dbReference type="Google" id="ProtNLM"/>
    </source>
</evidence>
<dbReference type="EMBL" id="LCBE01000003">
    <property type="protein sequence ID" value="KKS04844.1"/>
    <property type="molecule type" value="Genomic_DNA"/>
</dbReference>
<dbReference type="Proteomes" id="UP000034236">
    <property type="component" value="Unassembled WGS sequence"/>
</dbReference>
<comment type="caution">
    <text evidence="1">The sequence shown here is derived from an EMBL/GenBank/DDBJ whole genome shotgun (WGS) entry which is preliminary data.</text>
</comment>
<sequence length="143" mass="16222">MKKKLYIGCSLTLLPADKKDTFLQMVEEVKKELSKSFEILEFKGLADLSTAHPLSPREIYDFDIKNCVMKADCMLAICDYPSIGLGYEMATAIEKRGIPVLAVAHRERTVGRIIRGIDHKNFLFVYYDSLGEIITKTIETLTK</sequence>
<accession>A0A0G0VVG9</accession>
<gene>
    <name evidence="1" type="ORF">UU58_C0003G0042</name>
</gene>
<dbReference type="AlphaFoldDB" id="A0A0G0VVG9"/>